<evidence type="ECO:0000313" key="3">
    <source>
        <dbReference type="Proteomes" id="UP000030753"/>
    </source>
</evidence>
<dbReference type="Pfam" id="PF11374">
    <property type="entry name" value="DUF3176"/>
    <property type="match status" value="1"/>
</dbReference>
<evidence type="ECO:0000313" key="2">
    <source>
        <dbReference type="EMBL" id="EWY81464.1"/>
    </source>
</evidence>
<dbReference type="PANTHER" id="PTHR35394">
    <property type="entry name" value="DUF3176 DOMAIN-CONTAINING PROTEIN"/>
    <property type="match status" value="1"/>
</dbReference>
<organism evidence="2 3">
    <name type="scientific">Fusarium oxysporum NRRL 32931</name>
    <dbReference type="NCBI Taxonomy" id="660029"/>
    <lineage>
        <taxon>Eukaryota</taxon>
        <taxon>Fungi</taxon>
        <taxon>Dikarya</taxon>
        <taxon>Ascomycota</taxon>
        <taxon>Pezizomycotina</taxon>
        <taxon>Sordariomycetes</taxon>
        <taxon>Hypocreomycetidae</taxon>
        <taxon>Hypocreales</taxon>
        <taxon>Nectriaceae</taxon>
        <taxon>Fusarium</taxon>
        <taxon>Fusarium oxysporum species complex</taxon>
    </lineage>
</organism>
<keyword evidence="1" id="KW-1133">Transmembrane helix</keyword>
<feature type="transmembrane region" description="Helical" evidence="1">
    <location>
        <begin position="74"/>
        <end position="98"/>
    </location>
</feature>
<keyword evidence="1" id="KW-0472">Membrane</keyword>
<dbReference type="InterPro" id="IPR021514">
    <property type="entry name" value="DUF3176"/>
</dbReference>
<evidence type="ECO:0000256" key="1">
    <source>
        <dbReference type="SAM" id="Phobius"/>
    </source>
</evidence>
<dbReference type="OrthoDB" id="5242705at2759"/>
<keyword evidence="1" id="KW-0812">Transmembrane</keyword>
<dbReference type="Proteomes" id="UP000030753">
    <property type="component" value="Unassembled WGS sequence"/>
</dbReference>
<dbReference type="PANTHER" id="PTHR35394:SF5">
    <property type="entry name" value="DUF3176 DOMAIN-CONTAINING PROTEIN"/>
    <property type="match status" value="1"/>
</dbReference>
<dbReference type="AlphaFoldDB" id="W9HKN8"/>
<proteinExistence type="predicted"/>
<reference evidence="2 3" key="1">
    <citation type="submission" date="2011-06" db="EMBL/GenBank/DDBJ databases">
        <title>The Genome Sequence of Fusarium oxysporum FOSC 3-a.</title>
        <authorList>
            <consortium name="The Broad Institute Genome Sequencing Platform"/>
            <person name="Ma L.-J."/>
            <person name="Gale L.R."/>
            <person name="Schwartz D.C."/>
            <person name="Zhou S."/>
            <person name="Corby-Kistler H."/>
            <person name="Young S.K."/>
            <person name="Zeng Q."/>
            <person name="Gargeya S."/>
            <person name="Fitzgerald M."/>
            <person name="Haas B."/>
            <person name="Abouelleil A."/>
            <person name="Alvarado L."/>
            <person name="Arachchi H.M."/>
            <person name="Berlin A."/>
            <person name="Brown A."/>
            <person name="Chapman S.B."/>
            <person name="Chen Z."/>
            <person name="Dunbar C."/>
            <person name="Freedman E."/>
            <person name="Gearin G."/>
            <person name="Gellesch M."/>
            <person name="Goldberg J."/>
            <person name="Griggs A."/>
            <person name="Gujja S."/>
            <person name="Heiman D."/>
            <person name="Howarth C."/>
            <person name="Larson L."/>
            <person name="Lui A."/>
            <person name="MacDonald P.J.P."/>
            <person name="Mehta T."/>
            <person name="Montmayeur A."/>
            <person name="Murphy C."/>
            <person name="Neiman D."/>
            <person name="Pearson M."/>
            <person name="Priest M."/>
            <person name="Roberts A."/>
            <person name="Saif S."/>
            <person name="Shea T."/>
            <person name="Shenoy N."/>
            <person name="Sisk P."/>
            <person name="Stolte C."/>
            <person name="Sykes S."/>
            <person name="Wortman J."/>
            <person name="Nusbaum C."/>
            <person name="Birren B."/>
        </authorList>
    </citation>
    <scope>NUCLEOTIDE SEQUENCE [LARGE SCALE GENOMIC DNA]</scope>
    <source>
        <strain evidence="3">FOSC 3-a</strain>
    </source>
</reference>
<sequence length="624" mass="69769">MGQNSYLPQQSCLHLGWNIKSLPGICYQHVSQGKWNWLSRSAQPLVDFDRFDTASRGAWGSLRLLQSCVRRPRWIVIGALTAIALLTFELFTQAVLAIRDNEVILDHREYNKVASSSNGSLETHGNVPTIGRSTRLDGASWTGAFAGVGLVQFPGPNNTPMNFSVYRTSSSIQEDMSMKAAMWNGFLPFTARQNLKPAFACVTGNYTWANFTSIAVCSKCRDISGHVTKSSEPVKLPSGVQATGPYAQSPYFDWANGRNFTFLKHEIPELNISISNYNGSRQCRDLSQQCPDTYLSARVTTNPGHTLTFGNLSAIVMVIQYLVSKETWLDDKTTWEDTNVSARECALSLCVNEYHDVLSQGDLQETVASSWTDREPGSYTNDYKNFKPFIKYTNHSLDMGILLVDLSDLQIKIPDRDYKRQASALRKQYFNITQTTIVALQNVLSDGFGGICDLKSPYRDYVDGISKKLLYPALGMNQSTADFLPGLGRSSDIPATLDNVALSFTKWIGDRELEVSLMVGNATSMVIVTRLRWNYLWFPGASLIAEMMFAVLCMWETQKLKKPALKDSILATLACAPDEDLRLCLKQAAATERLQEVGRKLEVRWEEDGEFGQLKEKKDNQPTV</sequence>
<gene>
    <name evidence="2" type="ORF">FOYG_15702</name>
</gene>
<protein>
    <submittedName>
        <fullName evidence="2">Uncharacterized protein</fullName>
    </submittedName>
</protein>
<dbReference type="EMBL" id="JH717849">
    <property type="protein sequence ID" value="EWY81464.1"/>
    <property type="molecule type" value="Genomic_DNA"/>
</dbReference>
<name>W9HKN8_FUSOX</name>
<accession>W9HKN8</accession>
<dbReference type="HOGENOM" id="CLU_015092_4_3_1"/>